<dbReference type="AlphaFoldDB" id="A0A4Y2KY63"/>
<name>A0A4Y2KY63_ARAVE</name>
<accession>A0A4Y2KY63</accession>
<evidence type="ECO:0000313" key="2">
    <source>
        <dbReference type="Proteomes" id="UP000499080"/>
    </source>
</evidence>
<protein>
    <submittedName>
        <fullName evidence="1">Uncharacterized protein</fullName>
    </submittedName>
</protein>
<sequence length="137" mass="16009">MKPKLDEILEIVDVCEHEMLNLSDENELEPEPSTLSKNTMEAKARKKQTFWRKKFNELNKVFKNNKENLLQTVLWHLDFTRSYQDILQPLTPLLDFQLCLKLETGLGEQRFRTNGELHGSVQNNLNTVAATFFEEGI</sequence>
<dbReference type="EMBL" id="BGPR01005142">
    <property type="protein sequence ID" value="GBN07235.1"/>
    <property type="molecule type" value="Genomic_DNA"/>
</dbReference>
<proteinExistence type="predicted"/>
<gene>
    <name evidence="1" type="ORF">AVEN_48469_1</name>
</gene>
<reference evidence="1 2" key="1">
    <citation type="journal article" date="2019" name="Sci. Rep.">
        <title>Orb-weaving spider Araneus ventricosus genome elucidates the spidroin gene catalogue.</title>
        <authorList>
            <person name="Kono N."/>
            <person name="Nakamura H."/>
            <person name="Ohtoshi R."/>
            <person name="Moran D.A.P."/>
            <person name="Shinohara A."/>
            <person name="Yoshida Y."/>
            <person name="Fujiwara M."/>
            <person name="Mori M."/>
            <person name="Tomita M."/>
            <person name="Arakawa K."/>
        </authorList>
    </citation>
    <scope>NUCLEOTIDE SEQUENCE [LARGE SCALE GENOMIC DNA]</scope>
</reference>
<organism evidence="1 2">
    <name type="scientific">Araneus ventricosus</name>
    <name type="common">Orbweaver spider</name>
    <name type="synonym">Epeira ventricosa</name>
    <dbReference type="NCBI Taxonomy" id="182803"/>
    <lineage>
        <taxon>Eukaryota</taxon>
        <taxon>Metazoa</taxon>
        <taxon>Ecdysozoa</taxon>
        <taxon>Arthropoda</taxon>
        <taxon>Chelicerata</taxon>
        <taxon>Arachnida</taxon>
        <taxon>Araneae</taxon>
        <taxon>Araneomorphae</taxon>
        <taxon>Entelegynae</taxon>
        <taxon>Araneoidea</taxon>
        <taxon>Araneidae</taxon>
        <taxon>Araneus</taxon>
    </lineage>
</organism>
<comment type="caution">
    <text evidence="1">The sequence shown here is derived from an EMBL/GenBank/DDBJ whole genome shotgun (WGS) entry which is preliminary data.</text>
</comment>
<dbReference type="Proteomes" id="UP000499080">
    <property type="component" value="Unassembled WGS sequence"/>
</dbReference>
<evidence type="ECO:0000313" key="1">
    <source>
        <dbReference type="EMBL" id="GBN07235.1"/>
    </source>
</evidence>
<keyword evidence="2" id="KW-1185">Reference proteome</keyword>